<sequence>MMNSRANVRPYNPHVLIGNWYEDRVMEEEVLSDFLHKRYTGQLASQKLTEVERMSQSLPLSISGGDGLLRFGHQILLVNTWTHSAKFTGEKSQLNCCLATGIAHTATTNGGTNEVTATGTTMIRPTLRTAFIIRRPNLSVDSQPVRYGDEIMLNDMNGELFLTCVKSSTRAARTCDVIFTNNPSRNSVWTVMHPSIHLRMELDGSEVKIDDKVVLALASTHKCLSVNEEHSNKSPYGREYELICELSTANPLSYNSPILWKFQTKSAY</sequence>
<dbReference type="AlphaFoldDB" id="A0A818UE75"/>
<dbReference type="EMBL" id="CAJOBE010000901">
    <property type="protein sequence ID" value="CAF3697202.1"/>
    <property type="molecule type" value="Genomic_DNA"/>
</dbReference>
<dbReference type="OrthoDB" id="2126411at2759"/>
<evidence type="ECO:0000313" key="2">
    <source>
        <dbReference type="EMBL" id="CAF3697202.1"/>
    </source>
</evidence>
<dbReference type="Gene3D" id="2.80.10.50">
    <property type="match status" value="1"/>
</dbReference>
<gene>
    <name evidence="2" type="ORF">FNK824_LOCUS8915</name>
    <name evidence="1" type="ORF">RFH988_LOCUS11539</name>
</gene>
<dbReference type="PANTHER" id="PTHR24274:SF1">
    <property type="entry name" value="CILIA- AND FLAGELLA-ASSOCIATED PROTEIN 161"/>
    <property type="match status" value="1"/>
</dbReference>
<organism evidence="2 3">
    <name type="scientific">Rotaria sordida</name>
    <dbReference type="NCBI Taxonomy" id="392033"/>
    <lineage>
        <taxon>Eukaryota</taxon>
        <taxon>Metazoa</taxon>
        <taxon>Spiralia</taxon>
        <taxon>Gnathifera</taxon>
        <taxon>Rotifera</taxon>
        <taxon>Eurotatoria</taxon>
        <taxon>Bdelloidea</taxon>
        <taxon>Philodinida</taxon>
        <taxon>Philodinidae</taxon>
        <taxon>Rotaria</taxon>
    </lineage>
</organism>
<protein>
    <submittedName>
        <fullName evidence="2">Uncharacterized protein</fullName>
    </submittedName>
</protein>
<proteinExistence type="predicted"/>
<dbReference type="GO" id="GO:0060271">
    <property type="term" value="P:cilium assembly"/>
    <property type="evidence" value="ECO:0007669"/>
    <property type="project" value="TreeGrafter"/>
</dbReference>
<dbReference type="PANTHER" id="PTHR24274">
    <property type="entry name" value="CILIA- AND FLAGELLA-ASSOCIATED PROTEIN 161"/>
    <property type="match status" value="1"/>
</dbReference>
<dbReference type="Proteomes" id="UP000663882">
    <property type="component" value="Unassembled WGS sequence"/>
</dbReference>
<dbReference type="GO" id="GO:0031514">
    <property type="term" value="C:motile cilium"/>
    <property type="evidence" value="ECO:0007669"/>
    <property type="project" value="TreeGrafter"/>
</dbReference>
<evidence type="ECO:0000313" key="1">
    <source>
        <dbReference type="EMBL" id="CAF0949367.1"/>
    </source>
</evidence>
<comment type="caution">
    <text evidence="2">The sequence shown here is derived from an EMBL/GenBank/DDBJ whole genome shotgun (WGS) entry which is preliminary data.</text>
</comment>
<accession>A0A818UE75</accession>
<name>A0A818UE75_9BILA</name>
<reference evidence="2" key="1">
    <citation type="submission" date="2021-02" db="EMBL/GenBank/DDBJ databases">
        <authorList>
            <person name="Nowell W R."/>
        </authorList>
    </citation>
    <scope>NUCLEOTIDE SEQUENCE</scope>
</reference>
<dbReference type="InterPro" id="IPR055325">
    <property type="entry name" value="CF161"/>
</dbReference>
<dbReference type="EMBL" id="CAJNOO010000460">
    <property type="protein sequence ID" value="CAF0949367.1"/>
    <property type="molecule type" value="Genomic_DNA"/>
</dbReference>
<dbReference type="Pfam" id="PF24569">
    <property type="entry name" value="CFAP161"/>
    <property type="match status" value="1"/>
</dbReference>
<evidence type="ECO:0000313" key="3">
    <source>
        <dbReference type="Proteomes" id="UP000663874"/>
    </source>
</evidence>
<dbReference type="Proteomes" id="UP000663874">
    <property type="component" value="Unassembled WGS sequence"/>
</dbReference>